<feature type="compositionally biased region" description="Basic residues" evidence="6">
    <location>
        <begin position="124"/>
        <end position="135"/>
    </location>
</feature>
<dbReference type="eggNOG" id="KOG1721">
    <property type="taxonomic scope" value="Eukaryota"/>
</dbReference>
<dbReference type="HOGENOM" id="CLU_714036_0_0_1"/>
<evidence type="ECO:0000256" key="5">
    <source>
        <dbReference type="PROSITE-ProRule" id="PRU00042"/>
    </source>
</evidence>
<dbReference type="InParanoid" id="G3AJP3"/>
<dbReference type="GO" id="GO:1990527">
    <property type="term" value="C:Tec1p-Ste12p-Dig1p complex"/>
    <property type="evidence" value="ECO:0007669"/>
    <property type="project" value="TreeGrafter"/>
</dbReference>
<feature type="compositionally biased region" description="Low complexity" evidence="6">
    <location>
        <begin position="69"/>
        <end position="112"/>
    </location>
</feature>
<dbReference type="SUPFAM" id="SSF57667">
    <property type="entry name" value="beta-beta-alpha zinc fingers"/>
    <property type="match status" value="1"/>
</dbReference>
<keyword evidence="2" id="KW-0805">Transcription regulation</keyword>
<evidence type="ECO:0000256" key="6">
    <source>
        <dbReference type="SAM" id="MobiDB-lite"/>
    </source>
</evidence>
<sequence length="387" mass="42931">MSPTKEEGQFDTLENMPVITKKPKRSKRSLFTRFKNPTSKLDAPIEDNATNIPPVAEESKNDIESASNSIIGNTSTHGSSIGGSTPSISGVNVMDSSASEASHQQSQLQSSEPDYAALFENVGKRKNITYRKPKPKVKDESLSTETSNTAGEQPTSSSLLNFGRSRSKEGSARSSIKQDNVSEQFSGENLSVASSNVSSTNQDLSHESEQQDSSTPSTPTTSTIASASKRILGSKLMPKKKSASKQLSAKDAVLLSLDTPVATMISKGVEVEVDLRSLDLPPDTKIFPTSIINSKNRTRGRKENKEADMVDETKIYLCNYCSRRFKRHEHLKRHFRSLHTFEKPYDCSICHKKFSRSDNLNQHLKIHKQEEEMAHMDQMEEVEVEDE</sequence>
<keyword evidence="5" id="KW-0862">Zinc</keyword>
<feature type="domain" description="C2H2-type" evidence="7">
    <location>
        <begin position="316"/>
        <end position="344"/>
    </location>
</feature>
<dbReference type="PROSITE" id="PS50157">
    <property type="entry name" value="ZINC_FINGER_C2H2_2"/>
    <property type="match status" value="2"/>
</dbReference>
<reference evidence="8 9" key="1">
    <citation type="journal article" date="2011" name="Proc. Natl. Acad. Sci. U.S.A.">
        <title>Comparative genomics of xylose-fermenting fungi for enhanced biofuel production.</title>
        <authorList>
            <person name="Wohlbach D.J."/>
            <person name="Kuo A."/>
            <person name="Sato T.K."/>
            <person name="Potts K.M."/>
            <person name="Salamov A.A."/>
            <person name="LaButti K.M."/>
            <person name="Sun H."/>
            <person name="Clum A."/>
            <person name="Pangilinan J.L."/>
            <person name="Lindquist E.A."/>
            <person name="Lucas S."/>
            <person name="Lapidus A."/>
            <person name="Jin M."/>
            <person name="Gunawan C."/>
            <person name="Balan V."/>
            <person name="Dale B.E."/>
            <person name="Jeffries T.W."/>
            <person name="Zinkel R."/>
            <person name="Barry K.W."/>
            <person name="Grigoriev I.V."/>
            <person name="Gasch A.P."/>
        </authorList>
    </citation>
    <scope>NUCLEOTIDE SEQUENCE [LARGE SCALE GENOMIC DNA]</scope>
    <source>
        <strain evidence="9">NRRL Y-27907 / 11-Y1</strain>
    </source>
</reference>
<dbReference type="Pfam" id="PF00096">
    <property type="entry name" value="zf-C2H2"/>
    <property type="match status" value="2"/>
</dbReference>
<feature type="compositionally biased region" description="Basic residues" evidence="6">
    <location>
        <begin position="21"/>
        <end position="30"/>
    </location>
</feature>
<dbReference type="AlphaFoldDB" id="G3AJP3"/>
<dbReference type="PANTHER" id="PTHR47427">
    <property type="entry name" value="PROTEIN STE12"/>
    <property type="match status" value="1"/>
</dbReference>
<dbReference type="GO" id="GO:1990526">
    <property type="term" value="C:Ste12p-Dig1p-Dig2p complex"/>
    <property type="evidence" value="ECO:0007669"/>
    <property type="project" value="TreeGrafter"/>
</dbReference>
<dbReference type="GO" id="GO:0005634">
    <property type="term" value="C:nucleus"/>
    <property type="evidence" value="ECO:0007669"/>
    <property type="project" value="UniProtKB-SubCell"/>
</dbReference>
<feature type="compositionally biased region" description="Polar residues" evidence="6">
    <location>
        <begin position="172"/>
        <end position="203"/>
    </location>
</feature>
<dbReference type="EMBL" id="GL996500">
    <property type="protein sequence ID" value="EGW33944.1"/>
    <property type="molecule type" value="Genomic_DNA"/>
</dbReference>
<gene>
    <name evidence="8" type="ORF">SPAPADRAFT_59332</name>
</gene>
<keyword evidence="5" id="KW-0479">Metal-binding</keyword>
<dbReference type="FunFam" id="3.30.160.60:FF:002817">
    <property type="entry name" value="Transcriptional regulator MNL1"/>
    <property type="match status" value="1"/>
</dbReference>
<evidence type="ECO:0000256" key="1">
    <source>
        <dbReference type="ARBA" id="ARBA00004123"/>
    </source>
</evidence>
<dbReference type="PANTHER" id="PTHR47427:SF1">
    <property type="entry name" value="PROTEIN STE12"/>
    <property type="match status" value="1"/>
</dbReference>
<evidence type="ECO:0000313" key="8">
    <source>
        <dbReference type="EMBL" id="EGW33944.1"/>
    </source>
</evidence>
<evidence type="ECO:0000256" key="4">
    <source>
        <dbReference type="ARBA" id="ARBA00023242"/>
    </source>
</evidence>
<dbReference type="Gene3D" id="3.30.160.60">
    <property type="entry name" value="Classic Zinc Finger"/>
    <property type="match status" value="2"/>
</dbReference>
<dbReference type="KEGG" id="spaa:SPAPADRAFT_59332"/>
<proteinExistence type="predicted"/>
<keyword evidence="5" id="KW-0863">Zinc-finger</keyword>
<feature type="domain" description="C2H2-type" evidence="7">
    <location>
        <begin position="345"/>
        <end position="372"/>
    </location>
</feature>
<keyword evidence="9" id="KW-1185">Reference proteome</keyword>
<organism evidence="9">
    <name type="scientific">Spathaspora passalidarum (strain NRRL Y-27907 / 11-Y1)</name>
    <dbReference type="NCBI Taxonomy" id="619300"/>
    <lineage>
        <taxon>Eukaryota</taxon>
        <taxon>Fungi</taxon>
        <taxon>Dikarya</taxon>
        <taxon>Ascomycota</taxon>
        <taxon>Saccharomycotina</taxon>
        <taxon>Pichiomycetes</taxon>
        <taxon>Debaryomycetaceae</taxon>
        <taxon>Spathaspora</taxon>
    </lineage>
</organism>
<dbReference type="GO" id="GO:0003700">
    <property type="term" value="F:DNA-binding transcription factor activity"/>
    <property type="evidence" value="ECO:0007669"/>
    <property type="project" value="TreeGrafter"/>
</dbReference>
<comment type="subcellular location">
    <subcellularLocation>
        <location evidence="1">Nucleus</location>
    </subcellularLocation>
</comment>
<evidence type="ECO:0000256" key="2">
    <source>
        <dbReference type="ARBA" id="ARBA00023015"/>
    </source>
</evidence>
<accession>G3AJP3</accession>
<keyword evidence="4" id="KW-0539">Nucleus</keyword>
<feature type="compositionally biased region" description="Polar residues" evidence="6">
    <location>
        <begin position="143"/>
        <end position="160"/>
    </location>
</feature>
<keyword evidence="3" id="KW-0804">Transcription</keyword>
<evidence type="ECO:0000259" key="7">
    <source>
        <dbReference type="PROSITE" id="PS50157"/>
    </source>
</evidence>
<evidence type="ECO:0000256" key="3">
    <source>
        <dbReference type="ARBA" id="ARBA00023163"/>
    </source>
</evidence>
<dbReference type="GeneID" id="18872871"/>
<dbReference type="InterPro" id="IPR013087">
    <property type="entry name" value="Znf_C2H2_type"/>
</dbReference>
<protein>
    <recommendedName>
        <fullName evidence="7">C2H2-type domain-containing protein</fullName>
    </recommendedName>
</protein>
<dbReference type="InterPro" id="IPR036236">
    <property type="entry name" value="Znf_C2H2_sf"/>
</dbReference>
<feature type="region of interest" description="Disordered" evidence="6">
    <location>
        <begin position="1"/>
        <end position="243"/>
    </location>
</feature>
<evidence type="ECO:0000313" key="9">
    <source>
        <dbReference type="Proteomes" id="UP000000709"/>
    </source>
</evidence>
<feature type="compositionally biased region" description="Low complexity" evidence="6">
    <location>
        <begin position="213"/>
        <end position="228"/>
    </location>
</feature>
<name>G3AJP3_SPAPN</name>
<dbReference type="InterPro" id="IPR052127">
    <property type="entry name" value="STE12_transcription_factor"/>
</dbReference>
<dbReference type="STRING" id="619300.G3AJP3"/>
<dbReference type="RefSeq" id="XP_007373528.1">
    <property type="nucleotide sequence ID" value="XM_007373466.1"/>
</dbReference>
<dbReference type="GO" id="GO:0008270">
    <property type="term" value="F:zinc ion binding"/>
    <property type="evidence" value="ECO:0007669"/>
    <property type="project" value="UniProtKB-KW"/>
</dbReference>
<dbReference type="PROSITE" id="PS00028">
    <property type="entry name" value="ZINC_FINGER_C2H2_1"/>
    <property type="match status" value="2"/>
</dbReference>
<dbReference type="Proteomes" id="UP000000709">
    <property type="component" value="Unassembled WGS sequence"/>
</dbReference>
<dbReference type="OrthoDB" id="654211at2759"/>
<dbReference type="SMART" id="SM00355">
    <property type="entry name" value="ZnF_C2H2"/>
    <property type="match status" value="2"/>
</dbReference>